<comment type="caution">
    <text evidence="3">The sequence shown here is derived from an EMBL/GenBank/DDBJ whole genome shotgun (WGS) entry which is preliminary data.</text>
</comment>
<accession>A0A177FGT1</accession>
<feature type="transmembrane region" description="Helical" evidence="2">
    <location>
        <begin position="7"/>
        <end position="25"/>
    </location>
</feature>
<evidence type="ECO:0000313" key="3">
    <source>
        <dbReference type="EMBL" id="OAG42820.1"/>
    </source>
</evidence>
<feature type="transmembrane region" description="Helical" evidence="2">
    <location>
        <begin position="169"/>
        <end position="194"/>
    </location>
</feature>
<sequence>MRLVTRYFLCIIATPLLSEFPLHILEFVDEKTPFVAAEDGQSGHQTLQHEESGRKSLDIGSVPHESNAENKNLSDVDTTPPRNTAFVTMLAIVGIVILYMLWQVICFTCQMQRSNQETLLFQCLYWGLTLPAAGRLMYGLTACATYYVYVHRPRWLRRETPLREQAFQAYAIVLVVKMKLLAVVVVGFLVKILVYDNLIKLAAMMFRVKD</sequence>
<proteinExistence type="predicted"/>
<keyword evidence="4" id="KW-1185">Reference proteome</keyword>
<dbReference type="Proteomes" id="UP000077002">
    <property type="component" value="Unassembled WGS sequence"/>
</dbReference>
<dbReference type="AlphaFoldDB" id="A0A177FGT1"/>
<dbReference type="OrthoDB" id="4152793at2759"/>
<feature type="region of interest" description="Disordered" evidence="1">
    <location>
        <begin position="39"/>
        <end position="76"/>
    </location>
</feature>
<reference evidence="3 4" key="1">
    <citation type="submission" date="2016-03" db="EMBL/GenBank/DDBJ databases">
        <title>Draft genome sequence of the Fonsecaea monophora CBS 269.37.</title>
        <authorList>
            <person name="Bombassaro A."/>
            <person name="Vinicius W.A."/>
            <person name="De Hoog S."/>
            <person name="Sun J."/>
            <person name="Souza E.M."/>
            <person name="Raittz R.T."/>
            <person name="Costa F."/>
            <person name="Leao A.C."/>
            <person name="Tadra-Sfeir M.Z."/>
            <person name="Baura V."/>
            <person name="Balsanelli E."/>
            <person name="Pedrosa F.O."/>
            <person name="Moreno L.F."/>
            <person name="Steffens M.B."/>
            <person name="Xi L."/>
            <person name="Bocca A.L."/>
            <person name="Felipe M.S."/>
            <person name="Teixeira M."/>
            <person name="Telles Filho F.Q."/>
            <person name="Azevedo C.M."/>
            <person name="Gomes R."/>
            <person name="Vicente V.A."/>
        </authorList>
    </citation>
    <scope>NUCLEOTIDE SEQUENCE [LARGE SCALE GENOMIC DNA]</scope>
    <source>
        <strain evidence="3 4">CBS 269.37</strain>
    </source>
</reference>
<feature type="transmembrane region" description="Helical" evidence="2">
    <location>
        <begin position="123"/>
        <end position="149"/>
    </location>
</feature>
<dbReference type="RefSeq" id="XP_022514772.1">
    <property type="nucleotide sequence ID" value="XM_022652747.1"/>
</dbReference>
<evidence type="ECO:0000256" key="2">
    <source>
        <dbReference type="SAM" id="Phobius"/>
    </source>
</evidence>
<dbReference type="EMBL" id="LVKK01000013">
    <property type="protein sequence ID" value="OAG42820.1"/>
    <property type="molecule type" value="Genomic_DNA"/>
</dbReference>
<dbReference type="GeneID" id="34597944"/>
<organism evidence="3 4">
    <name type="scientific">Fonsecaea monophora</name>
    <dbReference type="NCBI Taxonomy" id="254056"/>
    <lineage>
        <taxon>Eukaryota</taxon>
        <taxon>Fungi</taxon>
        <taxon>Dikarya</taxon>
        <taxon>Ascomycota</taxon>
        <taxon>Pezizomycotina</taxon>
        <taxon>Eurotiomycetes</taxon>
        <taxon>Chaetothyriomycetidae</taxon>
        <taxon>Chaetothyriales</taxon>
        <taxon>Herpotrichiellaceae</taxon>
        <taxon>Fonsecaea</taxon>
    </lineage>
</organism>
<feature type="compositionally biased region" description="Basic and acidic residues" evidence="1">
    <location>
        <begin position="47"/>
        <end position="57"/>
    </location>
</feature>
<name>A0A177FGT1_9EURO</name>
<keyword evidence="2" id="KW-1133">Transmembrane helix</keyword>
<keyword evidence="2" id="KW-0812">Transmembrane</keyword>
<protein>
    <submittedName>
        <fullName evidence="3">Uncharacterized protein</fullName>
    </submittedName>
</protein>
<feature type="transmembrane region" description="Helical" evidence="2">
    <location>
        <begin position="84"/>
        <end position="102"/>
    </location>
</feature>
<evidence type="ECO:0000313" key="4">
    <source>
        <dbReference type="Proteomes" id="UP000077002"/>
    </source>
</evidence>
<gene>
    <name evidence="3" type="ORF">AYO21_02771</name>
</gene>
<evidence type="ECO:0000256" key="1">
    <source>
        <dbReference type="SAM" id="MobiDB-lite"/>
    </source>
</evidence>
<keyword evidence="2" id="KW-0472">Membrane</keyword>